<name>A0ABN6EVJ6_9BACT</name>
<dbReference type="RefSeq" id="WP_236890692.1">
    <property type="nucleotide sequence ID" value="NZ_AP024488.1"/>
</dbReference>
<evidence type="ECO:0000313" key="2">
    <source>
        <dbReference type="Proteomes" id="UP001320148"/>
    </source>
</evidence>
<protein>
    <submittedName>
        <fullName evidence="1">Uncharacterized protein</fullName>
    </submittedName>
</protein>
<dbReference type="Proteomes" id="UP001320148">
    <property type="component" value="Chromosome"/>
</dbReference>
<organism evidence="1 2">
    <name type="scientific">Desulfoluna limicola</name>
    <dbReference type="NCBI Taxonomy" id="2810562"/>
    <lineage>
        <taxon>Bacteria</taxon>
        <taxon>Pseudomonadati</taxon>
        <taxon>Thermodesulfobacteriota</taxon>
        <taxon>Desulfobacteria</taxon>
        <taxon>Desulfobacterales</taxon>
        <taxon>Desulfolunaceae</taxon>
        <taxon>Desulfoluna</taxon>
    </lineage>
</organism>
<evidence type="ECO:0000313" key="1">
    <source>
        <dbReference type="EMBL" id="BCS94373.1"/>
    </source>
</evidence>
<accession>A0ABN6EVJ6</accession>
<keyword evidence="2" id="KW-1185">Reference proteome</keyword>
<dbReference type="EMBL" id="AP024488">
    <property type="protein sequence ID" value="BCS94373.1"/>
    <property type="molecule type" value="Genomic_DNA"/>
</dbReference>
<reference evidence="1 2" key="1">
    <citation type="submission" date="2021-02" db="EMBL/GenBank/DDBJ databases">
        <title>Complete genome of Desulfoluna sp. strain ASN36.</title>
        <authorList>
            <person name="Takahashi A."/>
            <person name="Kojima H."/>
            <person name="Fukui M."/>
        </authorList>
    </citation>
    <scope>NUCLEOTIDE SEQUENCE [LARGE SCALE GENOMIC DNA]</scope>
    <source>
        <strain evidence="1 2">ASN36</strain>
    </source>
</reference>
<gene>
    <name evidence="1" type="ORF">DSLASN_00050</name>
</gene>
<proteinExistence type="predicted"/>
<sequence>MFNDTVFVQKSEEYLDCFGNFDMADKVCAKHCALCLKCIIERDQNARLELIEDLMSSDFMPARLQ</sequence>